<dbReference type="GO" id="GO:0008168">
    <property type="term" value="F:methyltransferase activity"/>
    <property type="evidence" value="ECO:0007669"/>
    <property type="project" value="UniProtKB-KW"/>
</dbReference>
<evidence type="ECO:0000313" key="11">
    <source>
        <dbReference type="EMBL" id="KAJ6224313.1"/>
    </source>
</evidence>
<dbReference type="InterPro" id="IPR007356">
    <property type="entry name" value="tRNA_m1G_MeTrfase_euk"/>
</dbReference>
<dbReference type="PANTHER" id="PTHR13563">
    <property type="entry name" value="TRNA (GUANINE-9-) METHYLTRANSFERASE"/>
    <property type="match status" value="1"/>
</dbReference>
<evidence type="ECO:0000256" key="2">
    <source>
        <dbReference type="ARBA" id="ARBA00022603"/>
    </source>
</evidence>
<proteinExistence type="predicted"/>
<organism evidence="11 12">
    <name type="scientific">Blomia tropicalis</name>
    <name type="common">Mite</name>
    <dbReference type="NCBI Taxonomy" id="40697"/>
    <lineage>
        <taxon>Eukaryota</taxon>
        <taxon>Metazoa</taxon>
        <taxon>Ecdysozoa</taxon>
        <taxon>Arthropoda</taxon>
        <taxon>Chelicerata</taxon>
        <taxon>Arachnida</taxon>
        <taxon>Acari</taxon>
        <taxon>Acariformes</taxon>
        <taxon>Sarcoptiformes</taxon>
        <taxon>Astigmata</taxon>
        <taxon>Glycyphagoidea</taxon>
        <taxon>Echimyopodidae</taxon>
        <taxon>Blomia</taxon>
    </lineage>
</organism>
<evidence type="ECO:0000313" key="12">
    <source>
        <dbReference type="Proteomes" id="UP001142055"/>
    </source>
</evidence>
<feature type="domain" description="SAM-dependent MTase TRM10-type" evidence="10">
    <location>
        <begin position="208"/>
        <end position="408"/>
    </location>
</feature>
<dbReference type="GO" id="GO:0097745">
    <property type="term" value="P:mitochondrial tRNA 5'-end processing"/>
    <property type="evidence" value="ECO:0007669"/>
    <property type="project" value="TreeGrafter"/>
</dbReference>
<evidence type="ECO:0000256" key="5">
    <source>
        <dbReference type="ARBA" id="ARBA00022694"/>
    </source>
</evidence>
<dbReference type="GO" id="GO:0005739">
    <property type="term" value="C:mitochondrion"/>
    <property type="evidence" value="ECO:0007669"/>
    <property type="project" value="UniProtKB-SubCell"/>
</dbReference>
<dbReference type="PROSITE" id="PS51675">
    <property type="entry name" value="SAM_MT_TRM10"/>
    <property type="match status" value="1"/>
</dbReference>
<dbReference type="InterPro" id="IPR025812">
    <property type="entry name" value="Trm10_C_MTase_dom"/>
</dbReference>
<dbReference type="GO" id="GO:0000049">
    <property type="term" value="F:tRNA binding"/>
    <property type="evidence" value="ECO:0007669"/>
    <property type="project" value="TreeGrafter"/>
</dbReference>
<reference evidence="11" key="1">
    <citation type="submission" date="2022-12" db="EMBL/GenBank/DDBJ databases">
        <title>Genome assemblies of Blomia tropicalis.</title>
        <authorList>
            <person name="Cui Y."/>
        </authorList>
    </citation>
    <scope>NUCLEOTIDE SEQUENCE</scope>
    <source>
        <tissue evidence="11">Adult mites</tissue>
    </source>
</reference>
<dbReference type="EMBL" id="JAPWDV010000001">
    <property type="protein sequence ID" value="KAJ6224313.1"/>
    <property type="molecule type" value="Genomic_DNA"/>
</dbReference>
<keyword evidence="7" id="KW-0175">Coiled coil</keyword>
<keyword evidence="8" id="KW-0496">Mitochondrion</keyword>
<evidence type="ECO:0000259" key="10">
    <source>
        <dbReference type="PROSITE" id="PS51675"/>
    </source>
</evidence>
<evidence type="ECO:0000256" key="9">
    <source>
        <dbReference type="ARBA" id="ARBA00029803"/>
    </source>
</evidence>
<evidence type="ECO:0000256" key="1">
    <source>
        <dbReference type="ARBA" id="ARBA00004173"/>
    </source>
</evidence>
<keyword evidence="3" id="KW-0808">Transferase</keyword>
<dbReference type="GO" id="GO:0032259">
    <property type="term" value="P:methylation"/>
    <property type="evidence" value="ECO:0007669"/>
    <property type="project" value="UniProtKB-KW"/>
</dbReference>
<evidence type="ECO:0000256" key="7">
    <source>
        <dbReference type="ARBA" id="ARBA00023054"/>
    </source>
</evidence>
<keyword evidence="4" id="KW-0949">S-adenosyl-L-methionine</keyword>
<dbReference type="GO" id="GO:0070131">
    <property type="term" value="P:positive regulation of mitochondrial translation"/>
    <property type="evidence" value="ECO:0007669"/>
    <property type="project" value="TreeGrafter"/>
</dbReference>
<evidence type="ECO:0000256" key="4">
    <source>
        <dbReference type="ARBA" id="ARBA00022691"/>
    </source>
</evidence>
<dbReference type="Proteomes" id="UP001142055">
    <property type="component" value="Chromosome 1"/>
</dbReference>
<keyword evidence="5" id="KW-0819">tRNA processing</keyword>
<dbReference type="PANTHER" id="PTHR13563:SF5">
    <property type="entry name" value="TRNA METHYLTRANSFERASE 10 HOMOLOG C"/>
    <property type="match status" value="1"/>
</dbReference>
<dbReference type="OMA" id="RECKRIN"/>
<evidence type="ECO:0000256" key="6">
    <source>
        <dbReference type="ARBA" id="ARBA00022946"/>
    </source>
</evidence>
<gene>
    <name evidence="11" type="ORF">RDWZM_002858</name>
</gene>
<evidence type="ECO:0000256" key="3">
    <source>
        <dbReference type="ARBA" id="ARBA00022679"/>
    </source>
</evidence>
<comment type="subcellular location">
    <subcellularLocation>
        <location evidence="1">Mitochondrion</location>
    </subcellularLocation>
</comment>
<keyword evidence="12" id="KW-1185">Reference proteome</keyword>
<sequence>MSFLGLFTRAFSPRLSLRKSLHFQIVRVFSISKLRKNSINNDNDTNIDPEASKFILADSYTDERKFQTLSTSMFSKLYESRKDSTDIRSTIDHIIHLYEREKYTEQMHVPTTLTLKDMEDLIRVYPDEKELLRSLKFFFTRECKRINDTKRTLNKKLERDAAKKVKYNNKVEDWQLGIFNDNGDLEYGLWHNSLLSRITKQSVRDYRHKWLLRQSAMFGQKLIIDLDYDEYMKLYEARLLAQQIGILYYENRANKEMNKVLPFDIHFTNCTKATNTLPALSKHIKRFDELSSYFHHKSFIDYPELFPRKRLVYLSPHATKSLKTYSHEDIYIIGGYNDRTSHVCASNVKAEKADIRCYRLPLDEFVRWKQGNKNLCLNQVVMILQAMKQTNDWRYAISNFAPQRKLKSNEEKKLEDEIRVRAVAKRMRSIQKSYKM</sequence>
<keyword evidence="2" id="KW-0489">Methyltransferase</keyword>
<accession>A0A9Q0MDJ9</accession>
<dbReference type="CDD" id="cd18102">
    <property type="entry name" value="Trm10_MRRP1"/>
    <property type="match status" value="1"/>
</dbReference>
<dbReference type="InterPro" id="IPR028564">
    <property type="entry name" value="MT_TRM10-typ"/>
</dbReference>
<protein>
    <recommendedName>
        <fullName evidence="9">RNA (guanine-9-)-methyltransferase domain-containing protein 1</fullName>
    </recommendedName>
</protein>
<dbReference type="Gene3D" id="3.40.1280.30">
    <property type="match status" value="1"/>
</dbReference>
<dbReference type="GO" id="GO:0005654">
    <property type="term" value="C:nucleoplasm"/>
    <property type="evidence" value="ECO:0007669"/>
    <property type="project" value="TreeGrafter"/>
</dbReference>
<evidence type="ECO:0000256" key="8">
    <source>
        <dbReference type="ARBA" id="ARBA00023128"/>
    </source>
</evidence>
<name>A0A9Q0MDJ9_BLOTA</name>
<dbReference type="InterPro" id="IPR038459">
    <property type="entry name" value="MT_TRM10-typ_sf"/>
</dbReference>
<comment type="caution">
    <text evidence="11">The sequence shown here is derived from an EMBL/GenBank/DDBJ whole genome shotgun (WGS) entry which is preliminary data.</text>
</comment>
<keyword evidence="6" id="KW-0809">Transit peptide</keyword>
<dbReference type="AlphaFoldDB" id="A0A9Q0MDJ9"/>